<proteinExistence type="predicted"/>
<sequence>MDFGSLTAAISIPFGSADIVLAGIIDSVDYVLSGITAVAGDLFGSLGS</sequence>
<accession>A0ABW9FDB7</accession>
<dbReference type="Proteomes" id="UP001629745">
    <property type="component" value="Unassembled WGS sequence"/>
</dbReference>
<comment type="caution">
    <text evidence="1">The sequence shown here is derived from an EMBL/GenBank/DDBJ whole genome shotgun (WGS) entry which is preliminary data.</text>
</comment>
<dbReference type="RefSeq" id="WP_420164111.1">
    <property type="nucleotide sequence ID" value="NZ_JBDLNV010000003.1"/>
</dbReference>
<reference evidence="1 2" key="1">
    <citation type="submission" date="2023-11" db="EMBL/GenBank/DDBJ databases">
        <authorList>
            <person name="Val-Calvo J."/>
            <person name="Scortti M."/>
            <person name="Vazquez-Boland J."/>
        </authorList>
    </citation>
    <scope>NUCLEOTIDE SEQUENCE [LARGE SCALE GENOMIC DNA]</scope>
    <source>
        <strain evidence="1 2">PAM 2766</strain>
    </source>
</reference>
<keyword evidence="2" id="KW-1185">Reference proteome</keyword>
<dbReference type="EMBL" id="JBDLNV010000003">
    <property type="protein sequence ID" value="MFM1723541.1"/>
    <property type="molecule type" value="Genomic_DNA"/>
</dbReference>
<gene>
    <name evidence="1" type="ORF">ABEU20_002111</name>
</gene>
<evidence type="ECO:0000313" key="2">
    <source>
        <dbReference type="Proteomes" id="UP001629745"/>
    </source>
</evidence>
<evidence type="ECO:0000313" key="1">
    <source>
        <dbReference type="EMBL" id="MFM1723541.1"/>
    </source>
</evidence>
<protein>
    <submittedName>
        <fullName evidence="1">Uncharacterized protein</fullName>
    </submittedName>
</protein>
<organism evidence="1 2">
    <name type="scientific">Rhodococcus parequi</name>
    <dbReference type="NCBI Taxonomy" id="3137122"/>
    <lineage>
        <taxon>Bacteria</taxon>
        <taxon>Bacillati</taxon>
        <taxon>Actinomycetota</taxon>
        <taxon>Actinomycetes</taxon>
        <taxon>Mycobacteriales</taxon>
        <taxon>Nocardiaceae</taxon>
        <taxon>Rhodococcus</taxon>
    </lineage>
</organism>
<name>A0ABW9FDB7_9NOCA</name>